<dbReference type="PANTHER" id="PTHR42966:SF1">
    <property type="entry name" value="SIALIC ACID SYNTHASE"/>
    <property type="match status" value="1"/>
</dbReference>
<dbReference type="Pfam" id="PF03102">
    <property type="entry name" value="NeuB"/>
    <property type="match status" value="1"/>
</dbReference>
<dbReference type="Pfam" id="PF08666">
    <property type="entry name" value="SAF"/>
    <property type="match status" value="1"/>
</dbReference>
<dbReference type="PROSITE" id="PS50844">
    <property type="entry name" value="AFP_LIKE"/>
    <property type="match status" value="1"/>
</dbReference>
<protein>
    <recommendedName>
        <fullName evidence="1">AFP-like domain-containing protein</fullName>
    </recommendedName>
</protein>
<feature type="domain" description="AFP-like" evidence="1">
    <location>
        <begin position="299"/>
        <end position="357"/>
    </location>
</feature>
<dbReference type="SUPFAM" id="SSF51569">
    <property type="entry name" value="Aldolase"/>
    <property type="match status" value="1"/>
</dbReference>
<dbReference type="STRING" id="1802281.A3A44_00555"/>
<proteinExistence type="predicted"/>
<gene>
    <name evidence="2" type="ORF">A3A44_00555</name>
</gene>
<dbReference type="GO" id="GO:0016051">
    <property type="term" value="P:carbohydrate biosynthetic process"/>
    <property type="evidence" value="ECO:0007669"/>
    <property type="project" value="InterPro"/>
</dbReference>
<dbReference type="Proteomes" id="UP000178977">
    <property type="component" value="Unassembled WGS sequence"/>
</dbReference>
<evidence type="ECO:0000259" key="1">
    <source>
        <dbReference type="PROSITE" id="PS50844"/>
    </source>
</evidence>
<dbReference type="InterPro" id="IPR013974">
    <property type="entry name" value="SAF"/>
</dbReference>
<dbReference type="InterPro" id="IPR013785">
    <property type="entry name" value="Aldolase_TIM"/>
</dbReference>
<dbReference type="Gene3D" id="3.20.20.70">
    <property type="entry name" value="Aldolase class I"/>
    <property type="match status" value="1"/>
</dbReference>
<dbReference type="InterPro" id="IPR036732">
    <property type="entry name" value="AFP_Neu5c_C_sf"/>
</dbReference>
<dbReference type="Gene3D" id="3.90.1210.10">
    <property type="entry name" value="Antifreeze-like/N-acetylneuraminic acid synthase C-terminal domain"/>
    <property type="match status" value="1"/>
</dbReference>
<dbReference type="EMBL" id="MHQT01000031">
    <property type="protein sequence ID" value="OHA09035.1"/>
    <property type="molecule type" value="Genomic_DNA"/>
</dbReference>
<comment type="caution">
    <text evidence="2">The sequence shown here is derived from an EMBL/GenBank/DDBJ whole genome shotgun (WGS) entry which is preliminary data.</text>
</comment>
<dbReference type="InterPro" id="IPR013132">
    <property type="entry name" value="PseI/NeuA/B-like_N"/>
</dbReference>
<dbReference type="InterPro" id="IPR057736">
    <property type="entry name" value="SAF_PseI/NeuA/NeuB"/>
</dbReference>
<dbReference type="InterPro" id="IPR051690">
    <property type="entry name" value="PseI-like"/>
</dbReference>
<dbReference type="GO" id="GO:0047444">
    <property type="term" value="F:N-acylneuraminate-9-phosphate synthase activity"/>
    <property type="evidence" value="ECO:0007669"/>
    <property type="project" value="TreeGrafter"/>
</dbReference>
<sequence>MGNRITIGSHEIGPGRPAFLIAEAGVNHDGDMEKAKRLIDAAKDSSADAVKFQSFVTERLIRRDAPKAAYQDRNIGAATSQFAMLKQLELTQDQAAMLKRYAEGKSILFLSTAYDPIAVDELEAIGVAAYKLASIETVNHPLIRRTARTGKPVILSVGMATEAEVAAAVAAFRDEAADAGTLAGNLILLQCNTNYPAAPEDQHLRAMESLRRFVPVVGFSDHTEGDTVAIGAIALGANVIEKHFTLNRNDPGPDHKASMEPDAFRALVGAVRVMERALGSPDIVPRGGEKENIVGMRKSISAARDIPRGTVITEDMLTAKRPGNGLYATDDNLAKIIGRRAARDIRLDENILLADVA</sequence>
<evidence type="ECO:0000313" key="2">
    <source>
        <dbReference type="EMBL" id="OHA09035.1"/>
    </source>
</evidence>
<organism evidence="2 3">
    <name type="scientific">Candidatus Sungbacteria bacterium RIFCSPLOWO2_01_FULL_60_25</name>
    <dbReference type="NCBI Taxonomy" id="1802281"/>
    <lineage>
        <taxon>Bacteria</taxon>
        <taxon>Candidatus Sungiibacteriota</taxon>
    </lineage>
</organism>
<dbReference type="CDD" id="cd11615">
    <property type="entry name" value="SAF_NeuB_like"/>
    <property type="match status" value="1"/>
</dbReference>
<reference evidence="2 3" key="1">
    <citation type="journal article" date="2016" name="Nat. Commun.">
        <title>Thousands of microbial genomes shed light on interconnected biogeochemical processes in an aquifer system.</title>
        <authorList>
            <person name="Anantharaman K."/>
            <person name="Brown C.T."/>
            <person name="Hug L.A."/>
            <person name="Sharon I."/>
            <person name="Castelle C.J."/>
            <person name="Probst A.J."/>
            <person name="Thomas B.C."/>
            <person name="Singh A."/>
            <person name="Wilkins M.J."/>
            <person name="Karaoz U."/>
            <person name="Brodie E.L."/>
            <person name="Williams K.H."/>
            <person name="Hubbard S.S."/>
            <person name="Banfield J.F."/>
        </authorList>
    </citation>
    <scope>NUCLEOTIDE SEQUENCE [LARGE SCALE GENOMIC DNA]</scope>
</reference>
<dbReference type="InterPro" id="IPR006190">
    <property type="entry name" value="SAF_AFP_Neu5Ac"/>
</dbReference>
<dbReference type="PANTHER" id="PTHR42966">
    <property type="entry name" value="N-ACETYLNEURAMINATE SYNTHASE"/>
    <property type="match status" value="1"/>
</dbReference>
<name>A0A1G2LBM4_9BACT</name>
<evidence type="ECO:0000313" key="3">
    <source>
        <dbReference type="Proteomes" id="UP000178977"/>
    </source>
</evidence>
<accession>A0A1G2LBM4</accession>
<dbReference type="SUPFAM" id="SSF51269">
    <property type="entry name" value="AFP III-like domain"/>
    <property type="match status" value="1"/>
</dbReference>
<dbReference type="SMART" id="SM00858">
    <property type="entry name" value="SAF"/>
    <property type="match status" value="1"/>
</dbReference>
<dbReference type="AlphaFoldDB" id="A0A1G2LBM4"/>